<feature type="compositionally biased region" description="Low complexity" evidence="1">
    <location>
        <begin position="48"/>
        <end position="64"/>
    </location>
</feature>
<feature type="region of interest" description="Disordered" evidence="1">
    <location>
        <begin position="100"/>
        <end position="136"/>
    </location>
</feature>
<protein>
    <submittedName>
        <fullName evidence="2">Uncharacterized protein</fullName>
    </submittedName>
</protein>
<dbReference type="PaxDb" id="4097-A0A1S3XVB8"/>
<reference evidence="2" key="1">
    <citation type="submission" date="2025-08" db="UniProtKB">
        <authorList>
            <consortium name="RefSeq"/>
        </authorList>
    </citation>
    <scope>IDENTIFICATION</scope>
</reference>
<sequence length="136" mass="14187">DKNYKPPASTPGGHPEEPVVVESSVEPSTEPSTMPAATTVDDLPPRPSSSTSSSTSAGPGVPSSRTHPFTAHQLSRTLASLNNWMSAATSKLSTLSATIETHSTPSTTQIPQSIKDTLKKAPGQSEEDYEDSGRLG</sequence>
<name>A0A1S3XVB8_TOBAC</name>
<dbReference type="RefSeq" id="XP_016443637.1">
    <property type="nucleotide sequence ID" value="XM_016588151.1"/>
</dbReference>
<feature type="compositionally biased region" description="Polar residues" evidence="1">
    <location>
        <begin position="100"/>
        <end position="115"/>
    </location>
</feature>
<dbReference type="KEGG" id="nta:107768973"/>
<accession>A0A1S3XVB8</accession>
<proteinExistence type="predicted"/>
<evidence type="ECO:0000313" key="2">
    <source>
        <dbReference type="RefSeq" id="XP_016443637.1"/>
    </source>
</evidence>
<organism evidence="2">
    <name type="scientific">Nicotiana tabacum</name>
    <name type="common">Common tobacco</name>
    <dbReference type="NCBI Taxonomy" id="4097"/>
    <lineage>
        <taxon>Eukaryota</taxon>
        <taxon>Viridiplantae</taxon>
        <taxon>Streptophyta</taxon>
        <taxon>Embryophyta</taxon>
        <taxon>Tracheophyta</taxon>
        <taxon>Spermatophyta</taxon>
        <taxon>Magnoliopsida</taxon>
        <taxon>eudicotyledons</taxon>
        <taxon>Gunneridae</taxon>
        <taxon>Pentapetalae</taxon>
        <taxon>asterids</taxon>
        <taxon>lamiids</taxon>
        <taxon>Solanales</taxon>
        <taxon>Solanaceae</taxon>
        <taxon>Nicotianoideae</taxon>
        <taxon>Nicotianeae</taxon>
        <taxon>Nicotiana</taxon>
    </lineage>
</organism>
<feature type="region of interest" description="Disordered" evidence="1">
    <location>
        <begin position="1"/>
        <end position="72"/>
    </location>
</feature>
<feature type="non-terminal residue" evidence="2">
    <location>
        <position position="1"/>
    </location>
</feature>
<feature type="compositionally biased region" description="Low complexity" evidence="1">
    <location>
        <begin position="18"/>
        <end position="33"/>
    </location>
</feature>
<dbReference type="AlphaFoldDB" id="A0A1S3XVB8"/>
<gene>
    <name evidence="2" type="primary">LOC107768973</name>
</gene>
<evidence type="ECO:0000256" key="1">
    <source>
        <dbReference type="SAM" id="MobiDB-lite"/>
    </source>
</evidence>